<comment type="caution">
    <text evidence="14">The sequence shown here is derived from an EMBL/GenBank/DDBJ whole genome shotgun (WGS) entry which is preliminary data.</text>
</comment>
<comment type="similarity">
    <text evidence="2 10 11">Belongs to the TonB-dependent receptor family.</text>
</comment>
<evidence type="ECO:0000256" key="11">
    <source>
        <dbReference type="RuleBase" id="RU003357"/>
    </source>
</evidence>
<feature type="domain" description="TonB-dependent receptor plug" evidence="13">
    <location>
        <begin position="69"/>
        <end position="185"/>
    </location>
</feature>
<dbReference type="InterPro" id="IPR000531">
    <property type="entry name" value="Beta-barrel_TonB"/>
</dbReference>
<evidence type="ECO:0000256" key="8">
    <source>
        <dbReference type="ARBA" id="ARBA00023170"/>
    </source>
</evidence>
<keyword evidence="6 11" id="KW-0798">TonB box</keyword>
<dbReference type="Gene3D" id="2.40.170.20">
    <property type="entry name" value="TonB-dependent receptor, beta-barrel domain"/>
    <property type="match status" value="1"/>
</dbReference>
<keyword evidence="5 10" id="KW-0812">Transmembrane</keyword>
<evidence type="ECO:0000256" key="4">
    <source>
        <dbReference type="ARBA" id="ARBA00022452"/>
    </source>
</evidence>
<dbReference type="Proteomes" id="UP001219862">
    <property type="component" value="Unassembled WGS sequence"/>
</dbReference>
<protein>
    <submittedName>
        <fullName evidence="14">TonB-dependent receptor</fullName>
    </submittedName>
</protein>
<keyword evidence="4 10" id="KW-1134">Transmembrane beta strand</keyword>
<dbReference type="PANTHER" id="PTHR47234:SF2">
    <property type="entry name" value="TONB-DEPENDENT RECEPTOR"/>
    <property type="match status" value="1"/>
</dbReference>
<gene>
    <name evidence="14" type="ORF">PRZ01_01795</name>
</gene>
<keyword evidence="9 10" id="KW-0998">Cell outer membrane</keyword>
<dbReference type="InterPro" id="IPR012910">
    <property type="entry name" value="Plug_dom"/>
</dbReference>
<evidence type="ECO:0000256" key="6">
    <source>
        <dbReference type="ARBA" id="ARBA00023077"/>
    </source>
</evidence>
<proteinExistence type="inferred from homology"/>
<name>A0ABT5KPY9_9BURK</name>
<evidence type="ECO:0000256" key="7">
    <source>
        <dbReference type="ARBA" id="ARBA00023136"/>
    </source>
</evidence>
<keyword evidence="15" id="KW-1185">Reference proteome</keyword>
<comment type="subcellular location">
    <subcellularLocation>
        <location evidence="1 10">Cell outer membrane</location>
        <topology evidence="1 10">Multi-pass membrane protein</topology>
    </subcellularLocation>
</comment>
<dbReference type="SUPFAM" id="SSF56935">
    <property type="entry name" value="Porins"/>
    <property type="match status" value="1"/>
</dbReference>
<dbReference type="EMBL" id="JAQQXS010000001">
    <property type="protein sequence ID" value="MDC8783921.1"/>
    <property type="molecule type" value="Genomic_DNA"/>
</dbReference>
<organism evidence="14 15">
    <name type="scientific">Roseateles koreensis</name>
    <dbReference type="NCBI Taxonomy" id="2987526"/>
    <lineage>
        <taxon>Bacteria</taxon>
        <taxon>Pseudomonadati</taxon>
        <taxon>Pseudomonadota</taxon>
        <taxon>Betaproteobacteria</taxon>
        <taxon>Burkholderiales</taxon>
        <taxon>Sphaerotilaceae</taxon>
        <taxon>Roseateles</taxon>
    </lineage>
</organism>
<dbReference type="PANTHER" id="PTHR47234">
    <property type="match status" value="1"/>
</dbReference>
<evidence type="ECO:0000256" key="2">
    <source>
        <dbReference type="ARBA" id="ARBA00009810"/>
    </source>
</evidence>
<sequence length="933" mass="100362">MIPKNRQSGLRQVRISYRLSRRLVSSAVLSLCALYGDLAIAQDAGAAPKTLERVEITGSAIKRIESEGALPVQVITRADMTKAGITTAAELIAMLSANSNSLTDGVSIGTGGFKDQVGFNSANLRGLGTSSTLVLLNGRRMANFASPGDDSGVDLNSIPAAAIQRVEVLLDGASAIYGADAIGGVVNFITRKDFQGAEVEVYAGTTQEGGAGKRTLSLAGGFGDIARDKFNVFGVLDLQHTDALSTEQRKFIGDLHIPERLPHLLSSYGFPSNIRLSSAQRDYLQSQNFMINGQVISSRLINLSAPACNPPHTLYLPAGIGGESACTYDYMRDLELYPKTDKINFFGRGVLALGGGQELFAEVSLTQAKSFYTGTSSRITGSLDVSMIPALAATGLADALPDDHSITVRTRLLDAGRRTSELTSTGSRFLLGLKGMAAGWDYDLAYNHSVDKVADRDLAGYLLYDKTMAAIASGLITPFGAQSAAGLAFLHDNQLNQEVRNATGTLDALDIKASRVVGQWDGRDIAVAVGGEIRREAGKSAASDLLMSDNILGDPTPGDAQFNNDSRKVWALFGEVVVPITQALELQAALRHDHYDVVGGTTNPKVSLRYAPSAELVLRASAGTGFRAPSLNDMYRSVKTGQTAALPDPVCMRENGNDLATCADYWTTRTYSNAQLKPEKSKQFALGAVYAPYPLLSLGLDYWNIEKSDLISTIGDDVILANPAKYSALIHRYNEPGLSGCDYDASDTSICYIELRKENRGRQNASGLDVTIDFKGWDTAWGRFGSKLVGTLTLASKKQTGFGDDFVSDLGKFVTNGVVQRWRHRLTLDWQKDAWSVMLANTYSSGYTDQNSAIDTTTGLVVGANNVKAYSLWDLSGSWEATPSLTLRAGVKNVLDTPPPYSNQAYFFISGYDPSYTDPRGRFGYLSAKYSFK</sequence>
<dbReference type="InterPro" id="IPR037066">
    <property type="entry name" value="Plug_dom_sf"/>
</dbReference>
<dbReference type="InterPro" id="IPR036942">
    <property type="entry name" value="Beta-barrel_TonB_sf"/>
</dbReference>
<dbReference type="Pfam" id="PF00593">
    <property type="entry name" value="TonB_dep_Rec_b-barrel"/>
    <property type="match status" value="1"/>
</dbReference>
<evidence type="ECO:0000313" key="15">
    <source>
        <dbReference type="Proteomes" id="UP001219862"/>
    </source>
</evidence>
<evidence type="ECO:0000259" key="12">
    <source>
        <dbReference type="Pfam" id="PF00593"/>
    </source>
</evidence>
<keyword evidence="7 10" id="KW-0472">Membrane</keyword>
<evidence type="ECO:0000256" key="3">
    <source>
        <dbReference type="ARBA" id="ARBA00022448"/>
    </source>
</evidence>
<evidence type="ECO:0000256" key="1">
    <source>
        <dbReference type="ARBA" id="ARBA00004571"/>
    </source>
</evidence>
<evidence type="ECO:0000256" key="5">
    <source>
        <dbReference type="ARBA" id="ARBA00022692"/>
    </source>
</evidence>
<dbReference type="Pfam" id="PF07715">
    <property type="entry name" value="Plug"/>
    <property type="match status" value="1"/>
</dbReference>
<dbReference type="Gene3D" id="2.170.130.10">
    <property type="entry name" value="TonB-dependent receptor, plug domain"/>
    <property type="match status" value="1"/>
</dbReference>
<dbReference type="CDD" id="cd01347">
    <property type="entry name" value="ligand_gated_channel"/>
    <property type="match status" value="1"/>
</dbReference>
<keyword evidence="8 14" id="KW-0675">Receptor</keyword>
<evidence type="ECO:0000259" key="13">
    <source>
        <dbReference type="Pfam" id="PF07715"/>
    </source>
</evidence>
<reference evidence="14 15" key="1">
    <citation type="submission" date="2022-10" db="EMBL/GenBank/DDBJ databases">
        <title>paucibacter sp. hw8 Genome sequencing.</title>
        <authorList>
            <person name="Park S."/>
        </authorList>
    </citation>
    <scope>NUCLEOTIDE SEQUENCE [LARGE SCALE GENOMIC DNA]</scope>
    <source>
        <strain evidence="15">hw8</strain>
    </source>
</reference>
<evidence type="ECO:0000313" key="14">
    <source>
        <dbReference type="EMBL" id="MDC8783921.1"/>
    </source>
</evidence>
<keyword evidence="3 10" id="KW-0813">Transport</keyword>
<evidence type="ECO:0000256" key="9">
    <source>
        <dbReference type="ARBA" id="ARBA00023237"/>
    </source>
</evidence>
<accession>A0ABT5KPY9</accession>
<evidence type="ECO:0000256" key="10">
    <source>
        <dbReference type="PROSITE-ProRule" id="PRU01360"/>
    </source>
</evidence>
<dbReference type="InterPro" id="IPR039426">
    <property type="entry name" value="TonB-dep_rcpt-like"/>
</dbReference>
<feature type="domain" description="TonB-dependent receptor-like beta-barrel" evidence="12">
    <location>
        <begin position="437"/>
        <end position="894"/>
    </location>
</feature>
<dbReference type="RefSeq" id="WP_273595025.1">
    <property type="nucleotide sequence ID" value="NZ_JAQQXS010000001.1"/>
</dbReference>
<dbReference type="PROSITE" id="PS52016">
    <property type="entry name" value="TONB_DEPENDENT_REC_3"/>
    <property type="match status" value="1"/>
</dbReference>